<evidence type="ECO:0000313" key="7">
    <source>
        <dbReference type="EMBL" id="OBA90829.1"/>
    </source>
</evidence>
<dbReference type="PANTHER" id="PTHR30055">
    <property type="entry name" value="HTH-TYPE TRANSCRIPTIONAL REGULATOR RUTR"/>
    <property type="match status" value="1"/>
</dbReference>
<evidence type="ECO:0000256" key="4">
    <source>
        <dbReference type="PROSITE-ProRule" id="PRU00335"/>
    </source>
</evidence>
<evidence type="ECO:0000256" key="3">
    <source>
        <dbReference type="ARBA" id="ARBA00023163"/>
    </source>
</evidence>
<dbReference type="InterPro" id="IPR041669">
    <property type="entry name" value="TetR_C_15"/>
</dbReference>
<dbReference type="Pfam" id="PF00440">
    <property type="entry name" value="TetR_N"/>
    <property type="match status" value="1"/>
</dbReference>
<gene>
    <name evidence="7" type="ORF">A5642_11995</name>
</gene>
<evidence type="ECO:0000256" key="2">
    <source>
        <dbReference type="ARBA" id="ARBA00023125"/>
    </source>
</evidence>
<dbReference type="PANTHER" id="PTHR30055:SF234">
    <property type="entry name" value="HTH-TYPE TRANSCRIPTIONAL REGULATOR BETI"/>
    <property type="match status" value="1"/>
</dbReference>
<proteinExistence type="predicted"/>
<dbReference type="EMBL" id="LZSF01000044">
    <property type="protein sequence ID" value="OBA90829.1"/>
    <property type="molecule type" value="Genomic_DNA"/>
</dbReference>
<name>A0A1A0MZ95_MYCMU</name>
<evidence type="ECO:0000256" key="5">
    <source>
        <dbReference type="SAM" id="MobiDB-lite"/>
    </source>
</evidence>
<evidence type="ECO:0000256" key="1">
    <source>
        <dbReference type="ARBA" id="ARBA00023015"/>
    </source>
</evidence>
<dbReference type="SUPFAM" id="SSF46689">
    <property type="entry name" value="Homeodomain-like"/>
    <property type="match status" value="1"/>
</dbReference>
<dbReference type="AlphaFoldDB" id="A0A1A0MZ95"/>
<dbReference type="PRINTS" id="PR00455">
    <property type="entry name" value="HTHTETR"/>
</dbReference>
<accession>A0A1A0MZ95</accession>
<dbReference type="InterPro" id="IPR001647">
    <property type="entry name" value="HTH_TetR"/>
</dbReference>
<protein>
    <submittedName>
        <fullName evidence="7">TetR family transcriptional regulator</fullName>
    </submittedName>
</protein>
<reference evidence="7 8" key="1">
    <citation type="submission" date="2016-06" db="EMBL/GenBank/DDBJ databases">
        <authorList>
            <person name="Kjaerup R.B."/>
            <person name="Dalgaard T.S."/>
            <person name="Juul-Madsen H.R."/>
        </authorList>
    </citation>
    <scope>NUCLEOTIDE SEQUENCE [LARGE SCALE GENOMIC DNA]</scope>
    <source>
        <strain evidence="7 8">1199456.5</strain>
    </source>
</reference>
<evidence type="ECO:0000313" key="8">
    <source>
        <dbReference type="Proteomes" id="UP000093962"/>
    </source>
</evidence>
<dbReference type="GO" id="GO:0000976">
    <property type="term" value="F:transcription cis-regulatory region binding"/>
    <property type="evidence" value="ECO:0007669"/>
    <property type="project" value="TreeGrafter"/>
</dbReference>
<dbReference type="Pfam" id="PF17918">
    <property type="entry name" value="TetR_C_15"/>
    <property type="match status" value="1"/>
</dbReference>
<feature type="domain" description="HTH tetR-type" evidence="6">
    <location>
        <begin position="22"/>
        <end position="82"/>
    </location>
</feature>
<keyword evidence="1" id="KW-0805">Transcription regulation</keyword>
<dbReference type="InterPro" id="IPR009057">
    <property type="entry name" value="Homeodomain-like_sf"/>
</dbReference>
<dbReference type="GO" id="GO:0003700">
    <property type="term" value="F:DNA-binding transcription factor activity"/>
    <property type="evidence" value="ECO:0007669"/>
    <property type="project" value="TreeGrafter"/>
</dbReference>
<dbReference type="InterPro" id="IPR050109">
    <property type="entry name" value="HTH-type_TetR-like_transc_reg"/>
</dbReference>
<evidence type="ECO:0000259" key="6">
    <source>
        <dbReference type="PROSITE" id="PS50977"/>
    </source>
</evidence>
<feature type="region of interest" description="Disordered" evidence="5">
    <location>
        <begin position="1"/>
        <end position="20"/>
    </location>
</feature>
<feature type="compositionally biased region" description="Low complexity" evidence="5">
    <location>
        <begin position="1"/>
        <end position="16"/>
    </location>
</feature>
<sequence>MPSTSPSSAGRSRPAAVQRRGVERTQALLDAAETLLSEQGYAAATLKAVGELAGIPTASVYHYFADRHQLEAELVQRHIAAIDDILTAALERSRARTLRGAINVLIDTMVDYFREHRSLIALWFIERTSAVGESARAADEAWAEQFWRYLIERELLHPDTPVLVVLLTFEAGNRLLDVAFRQSPTGDEVVIDEVRRMSTAYLETYAPTKRAR</sequence>
<dbReference type="OrthoDB" id="9816320at2"/>
<organism evidence="7 8">
    <name type="scientific">Mycolicibacterium mucogenicum</name>
    <name type="common">Mycobacterium mucogenicum</name>
    <dbReference type="NCBI Taxonomy" id="56689"/>
    <lineage>
        <taxon>Bacteria</taxon>
        <taxon>Bacillati</taxon>
        <taxon>Actinomycetota</taxon>
        <taxon>Actinomycetes</taxon>
        <taxon>Mycobacteriales</taxon>
        <taxon>Mycobacteriaceae</taxon>
        <taxon>Mycolicibacterium</taxon>
    </lineage>
</organism>
<dbReference type="PROSITE" id="PS50977">
    <property type="entry name" value="HTH_TETR_2"/>
    <property type="match status" value="1"/>
</dbReference>
<dbReference type="Gene3D" id="1.10.357.10">
    <property type="entry name" value="Tetracycline Repressor, domain 2"/>
    <property type="match status" value="1"/>
</dbReference>
<comment type="caution">
    <text evidence="7">The sequence shown here is derived from an EMBL/GenBank/DDBJ whole genome shotgun (WGS) entry which is preliminary data.</text>
</comment>
<dbReference type="Proteomes" id="UP000093962">
    <property type="component" value="Unassembled WGS sequence"/>
</dbReference>
<keyword evidence="3" id="KW-0804">Transcription</keyword>
<keyword evidence="2 4" id="KW-0238">DNA-binding</keyword>
<feature type="DNA-binding region" description="H-T-H motif" evidence="4">
    <location>
        <begin position="45"/>
        <end position="64"/>
    </location>
</feature>